<proteinExistence type="predicted"/>
<sequence>MLFALAGTGSLSGTLSSNLSIRKQQLICDPPAPTKGSTSLLYDASKVTLADIIPGPGYDNQGFIGLVELRLKNGKTALHPFSSFRNDPKLGVETGYAQVIYKLQGTPGDMSAAPGYELIEEYGDEAGVDTHSFFFTLKPGVSNAEPFAYRVYAERAGVHSGNVEDGITDATGATLGPDDIQDATVRSDFKPEIQTITVPSTIAEGNSLTLSAFATDKDSPASSLTYFWDVNGDNVVDATGATATLTSAQLNALGIGDGAGTATVRLTVSDGPKSDTAQATLSITNVAPTAGVSATTGSVVVPVALNLTSNDPSDADDAAGFDFLVDWGDGSPLEVVEASAGNGAGTNLTHQYALGGTYTVTALATDKDGGTSALASTSVLVINTPPVIVSNGGPYSISEGSGVTLLGVATDAETPTTLTYAWDINGDSVVDATGANPTLSASALIGLGLGDGPTTKNVTLTVSDGQNTVSSATTILVNNVNPDVTLTPTTAAILLGASVAFSTTITDPCAADTHTYAWSVNSVLTGVTTSTFTFNPATDGVFTVKVVATDDDGGTDVATATVTVTDPDATPTASIGADPANPGKNALFVKGTKFNDLITFSKSGNNTGVNVSTSTNTFALGSFTGFDRLIVRGIGGNDNIQLNYTSASEVLIFGGDGDDTINAGNYQSILIGGAGKDTLIAGNSKDLLAGGAGKDSLSAGAGDDLLISERSVYDAGSGNTDIIAWTQIMKEWTSGSTLASRQSNITGQTNTGVNGAYVLRATANTLGPATYFNDAEVDVLDGGTGKNWLL</sequence>
<dbReference type="SUPFAM" id="SSF51120">
    <property type="entry name" value="beta-Roll"/>
    <property type="match status" value="1"/>
</dbReference>
<dbReference type="Proteomes" id="UP000593765">
    <property type="component" value="Chromosome"/>
</dbReference>
<dbReference type="SUPFAM" id="SSF49299">
    <property type="entry name" value="PKD domain"/>
    <property type="match status" value="3"/>
</dbReference>
<dbReference type="GO" id="GO:0005509">
    <property type="term" value="F:calcium ion binding"/>
    <property type="evidence" value="ECO:0007669"/>
    <property type="project" value="InterPro"/>
</dbReference>
<dbReference type="CDD" id="cd00146">
    <property type="entry name" value="PKD"/>
    <property type="match status" value="2"/>
</dbReference>
<evidence type="ECO:0000313" key="4">
    <source>
        <dbReference type="Proteomes" id="UP000593765"/>
    </source>
</evidence>
<dbReference type="Gene3D" id="2.150.10.10">
    <property type="entry name" value="Serralysin-like metalloprotease, C-terminal"/>
    <property type="match status" value="1"/>
</dbReference>
<dbReference type="InterPro" id="IPR035986">
    <property type="entry name" value="PKD_dom_sf"/>
</dbReference>
<dbReference type="KEGG" id="hbs:IPV69_12760"/>
<protein>
    <recommendedName>
        <fullName evidence="5">PKD domain-containing protein</fullName>
    </recommendedName>
</protein>
<dbReference type="Pfam" id="PF00353">
    <property type="entry name" value="HemolysinCabind"/>
    <property type="match status" value="1"/>
</dbReference>
<dbReference type="SMART" id="SM00089">
    <property type="entry name" value="PKD"/>
    <property type="match status" value="3"/>
</dbReference>
<evidence type="ECO:0008006" key="5">
    <source>
        <dbReference type="Google" id="ProtNLM"/>
    </source>
</evidence>
<reference evidence="3 4" key="1">
    <citation type="submission" date="2020-10" db="EMBL/GenBank/DDBJ databases">
        <title>Wide distribution of Phycisphaera-like planctomycetes from WD2101 soil group in peatlands and genome analysis of the first cultivated representative.</title>
        <authorList>
            <person name="Dedysh S.N."/>
            <person name="Beletsky A.V."/>
            <person name="Ivanova A."/>
            <person name="Kulichevskaya I.S."/>
            <person name="Suzina N.E."/>
            <person name="Philippov D.A."/>
            <person name="Rakitin A.L."/>
            <person name="Mardanov A.V."/>
            <person name="Ravin N.V."/>
        </authorList>
    </citation>
    <scope>NUCLEOTIDE SEQUENCE [LARGE SCALE GENOMIC DNA]</scope>
    <source>
        <strain evidence="3 4">M1803</strain>
    </source>
</reference>
<accession>A0A7M2X333</accession>
<dbReference type="EMBL" id="CP063458">
    <property type="protein sequence ID" value="QOV92168.1"/>
    <property type="molecule type" value="Genomic_DNA"/>
</dbReference>
<dbReference type="PROSITE" id="PS50093">
    <property type="entry name" value="PKD"/>
    <property type="match status" value="1"/>
</dbReference>
<feature type="domain" description="Ig-like" evidence="2">
    <location>
        <begin position="191"/>
        <end position="293"/>
    </location>
</feature>
<dbReference type="InterPro" id="IPR001343">
    <property type="entry name" value="Hemolysn_Ca-bd"/>
</dbReference>
<dbReference type="InterPro" id="IPR007110">
    <property type="entry name" value="Ig-like_dom"/>
</dbReference>
<keyword evidence="4" id="KW-1185">Reference proteome</keyword>
<dbReference type="InterPro" id="IPR022409">
    <property type="entry name" value="PKD/Chitinase_dom"/>
</dbReference>
<evidence type="ECO:0000313" key="3">
    <source>
        <dbReference type="EMBL" id="QOV92168.1"/>
    </source>
</evidence>
<name>A0A7M2X333_9BACT</name>
<dbReference type="InterPro" id="IPR013783">
    <property type="entry name" value="Ig-like_fold"/>
</dbReference>
<dbReference type="PRINTS" id="PR00313">
    <property type="entry name" value="CABNDNGRPT"/>
</dbReference>
<feature type="domain" description="PKD" evidence="1">
    <location>
        <begin position="326"/>
        <end position="381"/>
    </location>
</feature>
<evidence type="ECO:0000259" key="1">
    <source>
        <dbReference type="PROSITE" id="PS50093"/>
    </source>
</evidence>
<dbReference type="InterPro" id="IPR011049">
    <property type="entry name" value="Serralysin-like_metalloprot_C"/>
</dbReference>
<dbReference type="RefSeq" id="WP_206295499.1">
    <property type="nucleotide sequence ID" value="NZ_CP063458.1"/>
</dbReference>
<dbReference type="PROSITE" id="PS50835">
    <property type="entry name" value="IG_LIKE"/>
    <property type="match status" value="1"/>
</dbReference>
<gene>
    <name evidence="3" type="ORF">IPV69_12760</name>
</gene>
<dbReference type="InterPro" id="IPR000601">
    <property type="entry name" value="PKD_dom"/>
</dbReference>
<organism evidence="3 4">
    <name type="scientific">Humisphaera borealis</name>
    <dbReference type="NCBI Taxonomy" id="2807512"/>
    <lineage>
        <taxon>Bacteria</taxon>
        <taxon>Pseudomonadati</taxon>
        <taxon>Planctomycetota</taxon>
        <taxon>Phycisphaerae</taxon>
        <taxon>Tepidisphaerales</taxon>
        <taxon>Tepidisphaeraceae</taxon>
        <taxon>Humisphaera</taxon>
    </lineage>
</organism>
<evidence type="ECO:0000259" key="2">
    <source>
        <dbReference type="PROSITE" id="PS50835"/>
    </source>
</evidence>
<dbReference type="Gene3D" id="2.60.40.10">
    <property type="entry name" value="Immunoglobulins"/>
    <property type="match status" value="4"/>
</dbReference>
<dbReference type="AlphaFoldDB" id="A0A7M2X333"/>